<keyword evidence="2" id="KW-1185">Reference proteome</keyword>
<sequence>MDANGIYYGTYRRPVLKPEQESDNQNLPMPTPKKYVYFVEEAFEQQAGQDEPNIRTLAYFSDLAAANEYARAVYDMLIRLCRGERRAGWSMKVAYETFANLQEASINPKRDGMSSFGVSYGPAASPSANFFWVE</sequence>
<gene>
    <name evidence="1" type="ORF">LTR09_010940</name>
</gene>
<accession>A0AAJ0G803</accession>
<protein>
    <submittedName>
        <fullName evidence="1">Uncharacterized protein</fullName>
    </submittedName>
</protein>
<comment type="caution">
    <text evidence="1">The sequence shown here is derived from an EMBL/GenBank/DDBJ whole genome shotgun (WGS) entry which is preliminary data.</text>
</comment>
<evidence type="ECO:0000313" key="1">
    <source>
        <dbReference type="EMBL" id="KAK3047682.1"/>
    </source>
</evidence>
<dbReference type="Proteomes" id="UP001271007">
    <property type="component" value="Unassembled WGS sequence"/>
</dbReference>
<reference evidence="1" key="1">
    <citation type="submission" date="2023-04" db="EMBL/GenBank/DDBJ databases">
        <title>Black Yeasts Isolated from many extreme environments.</title>
        <authorList>
            <person name="Coleine C."/>
            <person name="Stajich J.E."/>
            <person name="Selbmann L."/>
        </authorList>
    </citation>
    <scope>NUCLEOTIDE SEQUENCE</scope>
    <source>
        <strain evidence="1">CCFEE 5312</strain>
    </source>
</reference>
<proteinExistence type="predicted"/>
<organism evidence="1 2">
    <name type="scientific">Extremus antarcticus</name>
    <dbReference type="NCBI Taxonomy" id="702011"/>
    <lineage>
        <taxon>Eukaryota</taxon>
        <taxon>Fungi</taxon>
        <taxon>Dikarya</taxon>
        <taxon>Ascomycota</taxon>
        <taxon>Pezizomycotina</taxon>
        <taxon>Dothideomycetes</taxon>
        <taxon>Dothideomycetidae</taxon>
        <taxon>Mycosphaerellales</taxon>
        <taxon>Extremaceae</taxon>
        <taxon>Extremus</taxon>
    </lineage>
</organism>
<dbReference type="EMBL" id="JAWDJX010000058">
    <property type="protein sequence ID" value="KAK3047682.1"/>
    <property type="molecule type" value="Genomic_DNA"/>
</dbReference>
<dbReference type="AlphaFoldDB" id="A0AAJ0G803"/>
<evidence type="ECO:0000313" key="2">
    <source>
        <dbReference type="Proteomes" id="UP001271007"/>
    </source>
</evidence>
<name>A0AAJ0G803_9PEZI</name>